<proteinExistence type="predicted"/>
<dbReference type="Proteomes" id="UP001444071">
    <property type="component" value="Unassembled WGS sequence"/>
</dbReference>
<gene>
    <name evidence="1" type="ORF">XENORESO_003225</name>
</gene>
<evidence type="ECO:0000313" key="1">
    <source>
        <dbReference type="EMBL" id="MEQ2258038.1"/>
    </source>
</evidence>
<dbReference type="EMBL" id="JAHRIM010000158">
    <property type="protein sequence ID" value="MEQ2258038.1"/>
    <property type="molecule type" value="Genomic_DNA"/>
</dbReference>
<name>A0ABV0VMR7_9TELE</name>
<sequence length="112" mass="13026">MLRLEKRDLSNCLIWSVYDTNQMQPQFAKWLRFPTVSVTGNQQGCQDIFFSKSFRKPFCRSSPPVLVASSTMQHSSSNSFLLQSSLCVFWCCWVRYYLSFSPGLTQQASEFR</sequence>
<comment type="caution">
    <text evidence="1">The sequence shown here is derived from an EMBL/GenBank/DDBJ whole genome shotgun (WGS) entry which is preliminary data.</text>
</comment>
<evidence type="ECO:0000313" key="2">
    <source>
        <dbReference type="Proteomes" id="UP001444071"/>
    </source>
</evidence>
<organism evidence="1 2">
    <name type="scientific">Xenotaenia resolanae</name>
    <dbReference type="NCBI Taxonomy" id="208358"/>
    <lineage>
        <taxon>Eukaryota</taxon>
        <taxon>Metazoa</taxon>
        <taxon>Chordata</taxon>
        <taxon>Craniata</taxon>
        <taxon>Vertebrata</taxon>
        <taxon>Euteleostomi</taxon>
        <taxon>Actinopterygii</taxon>
        <taxon>Neopterygii</taxon>
        <taxon>Teleostei</taxon>
        <taxon>Neoteleostei</taxon>
        <taxon>Acanthomorphata</taxon>
        <taxon>Ovalentaria</taxon>
        <taxon>Atherinomorphae</taxon>
        <taxon>Cyprinodontiformes</taxon>
        <taxon>Goodeidae</taxon>
        <taxon>Xenotaenia</taxon>
    </lineage>
</organism>
<reference evidence="1 2" key="1">
    <citation type="submission" date="2021-06" db="EMBL/GenBank/DDBJ databases">
        <authorList>
            <person name="Palmer J.M."/>
        </authorList>
    </citation>
    <scope>NUCLEOTIDE SEQUENCE [LARGE SCALE GENOMIC DNA]</scope>
    <source>
        <strain evidence="1 2">XR_2019</strain>
        <tissue evidence="1">Muscle</tissue>
    </source>
</reference>
<protein>
    <submittedName>
        <fullName evidence="1">Uncharacterized protein</fullName>
    </submittedName>
</protein>
<accession>A0ABV0VMR7</accession>
<keyword evidence="2" id="KW-1185">Reference proteome</keyword>